<organism evidence="1">
    <name type="scientific">marine metagenome</name>
    <dbReference type="NCBI Taxonomy" id="408172"/>
    <lineage>
        <taxon>unclassified sequences</taxon>
        <taxon>metagenomes</taxon>
        <taxon>ecological metagenomes</taxon>
    </lineage>
</organism>
<accession>A0A383C5A0</accession>
<feature type="non-terminal residue" evidence="1">
    <location>
        <position position="36"/>
    </location>
</feature>
<evidence type="ECO:0000313" key="1">
    <source>
        <dbReference type="EMBL" id="SVE26795.1"/>
    </source>
</evidence>
<dbReference type="EMBL" id="UINC01205564">
    <property type="protein sequence ID" value="SVE26795.1"/>
    <property type="molecule type" value="Genomic_DNA"/>
</dbReference>
<protein>
    <submittedName>
        <fullName evidence="1">Uncharacterized protein</fullName>
    </submittedName>
</protein>
<name>A0A383C5A0_9ZZZZ</name>
<dbReference type="AlphaFoldDB" id="A0A383C5A0"/>
<reference evidence="1" key="1">
    <citation type="submission" date="2018-05" db="EMBL/GenBank/DDBJ databases">
        <authorList>
            <person name="Lanie J.A."/>
            <person name="Ng W.-L."/>
            <person name="Kazmierczak K.M."/>
            <person name="Andrzejewski T.M."/>
            <person name="Davidsen T.M."/>
            <person name="Wayne K.J."/>
            <person name="Tettelin H."/>
            <person name="Glass J.I."/>
            <person name="Rusch D."/>
            <person name="Podicherti R."/>
            <person name="Tsui H.-C.T."/>
            <person name="Winkler M.E."/>
        </authorList>
    </citation>
    <scope>NUCLEOTIDE SEQUENCE</scope>
</reference>
<proteinExistence type="predicted"/>
<gene>
    <name evidence="1" type="ORF">METZ01_LOCUS479649</name>
</gene>
<sequence length="36" mass="4059">MRLMEAASIVLVLRPTDLNRNPAIAQRLLAWEGLIL</sequence>